<gene>
    <name evidence="1" type="ORF">DPMN_018345</name>
</gene>
<sequence>MRYYDGANAILPMAPIDSMMVTMRTYDGDNATKKMRQCANTDGDSAIVHGNNADNTMTTVQQRNSTDGDNAIVILYCHHHYIALSP</sequence>
<reference evidence="1" key="1">
    <citation type="journal article" date="2019" name="bioRxiv">
        <title>The Genome of the Zebra Mussel, Dreissena polymorpha: A Resource for Invasive Species Research.</title>
        <authorList>
            <person name="McCartney M.A."/>
            <person name="Auch B."/>
            <person name="Kono T."/>
            <person name="Mallez S."/>
            <person name="Zhang Y."/>
            <person name="Obille A."/>
            <person name="Becker A."/>
            <person name="Abrahante J.E."/>
            <person name="Garbe J."/>
            <person name="Badalamenti J.P."/>
            <person name="Herman A."/>
            <person name="Mangelson H."/>
            <person name="Liachko I."/>
            <person name="Sullivan S."/>
            <person name="Sone E.D."/>
            <person name="Koren S."/>
            <person name="Silverstein K.A.T."/>
            <person name="Beckman K.B."/>
            <person name="Gohl D.M."/>
        </authorList>
    </citation>
    <scope>NUCLEOTIDE SEQUENCE</scope>
    <source>
        <strain evidence="1">Duluth1</strain>
        <tissue evidence="1">Whole animal</tissue>
    </source>
</reference>
<accession>A0A9D4NGH6</accession>
<comment type="caution">
    <text evidence="1">The sequence shown here is derived from an EMBL/GenBank/DDBJ whole genome shotgun (WGS) entry which is preliminary data.</text>
</comment>
<protein>
    <submittedName>
        <fullName evidence="1">Uncharacterized protein</fullName>
    </submittedName>
</protein>
<proteinExistence type="predicted"/>
<organism evidence="1 2">
    <name type="scientific">Dreissena polymorpha</name>
    <name type="common">Zebra mussel</name>
    <name type="synonym">Mytilus polymorpha</name>
    <dbReference type="NCBI Taxonomy" id="45954"/>
    <lineage>
        <taxon>Eukaryota</taxon>
        <taxon>Metazoa</taxon>
        <taxon>Spiralia</taxon>
        <taxon>Lophotrochozoa</taxon>
        <taxon>Mollusca</taxon>
        <taxon>Bivalvia</taxon>
        <taxon>Autobranchia</taxon>
        <taxon>Heteroconchia</taxon>
        <taxon>Euheterodonta</taxon>
        <taxon>Imparidentia</taxon>
        <taxon>Neoheterodontei</taxon>
        <taxon>Myida</taxon>
        <taxon>Dreissenoidea</taxon>
        <taxon>Dreissenidae</taxon>
        <taxon>Dreissena</taxon>
    </lineage>
</organism>
<dbReference type="Proteomes" id="UP000828390">
    <property type="component" value="Unassembled WGS sequence"/>
</dbReference>
<name>A0A9D4NGH6_DREPO</name>
<reference evidence="1" key="2">
    <citation type="submission" date="2020-11" db="EMBL/GenBank/DDBJ databases">
        <authorList>
            <person name="McCartney M.A."/>
            <person name="Auch B."/>
            <person name="Kono T."/>
            <person name="Mallez S."/>
            <person name="Becker A."/>
            <person name="Gohl D.M."/>
            <person name="Silverstein K.A.T."/>
            <person name="Koren S."/>
            <person name="Bechman K.B."/>
            <person name="Herman A."/>
            <person name="Abrahante J.E."/>
            <person name="Garbe J."/>
        </authorList>
    </citation>
    <scope>NUCLEOTIDE SEQUENCE</scope>
    <source>
        <strain evidence="1">Duluth1</strain>
        <tissue evidence="1">Whole animal</tissue>
    </source>
</reference>
<evidence type="ECO:0000313" key="1">
    <source>
        <dbReference type="EMBL" id="KAH3894188.1"/>
    </source>
</evidence>
<dbReference type="EMBL" id="JAIWYP010000001">
    <property type="protein sequence ID" value="KAH3894188.1"/>
    <property type="molecule type" value="Genomic_DNA"/>
</dbReference>
<evidence type="ECO:0000313" key="2">
    <source>
        <dbReference type="Proteomes" id="UP000828390"/>
    </source>
</evidence>
<dbReference type="AlphaFoldDB" id="A0A9D4NGH6"/>
<keyword evidence="2" id="KW-1185">Reference proteome</keyword>